<comment type="caution">
    <text evidence="1">The sequence shown here is derived from an EMBL/GenBank/DDBJ whole genome shotgun (WGS) entry which is preliminary data.</text>
</comment>
<evidence type="ECO:0000313" key="2">
    <source>
        <dbReference type="Proteomes" id="UP001055149"/>
    </source>
</evidence>
<keyword evidence="2" id="KW-1185">Reference proteome</keyword>
<proteinExistence type="predicted"/>
<name>A0ABQ5JHM7_9LACO</name>
<dbReference type="RefSeq" id="WP_244054777.1">
    <property type="nucleotide sequence ID" value="NZ_BQXH01000005.1"/>
</dbReference>
<accession>A0ABQ5JHM7</accession>
<dbReference type="EMBL" id="BQXH01000005">
    <property type="protein sequence ID" value="GKS81002.1"/>
    <property type="molecule type" value="Genomic_DNA"/>
</dbReference>
<evidence type="ECO:0000313" key="1">
    <source>
        <dbReference type="EMBL" id="GKS81002.1"/>
    </source>
</evidence>
<gene>
    <name evidence="1" type="ORF">LPAF129_06870</name>
</gene>
<protein>
    <submittedName>
        <fullName evidence="1">Uncharacterized protein</fullName>
    </submittedName>
</protein>
<dbReference type="Proteomes" id="UP001055149">
    <property type="component" value="Unassembled WGS sequence"/>
</dbReference>
<sequence>MNVYVEIIYQTHKFHQLAKVKIDEDSLHLIFPRAAKIQRHIEIPLAQISGFSKVEYFGTTQLCFYQGDQEYILFETGRGAVEYLEDKLAVR</sequence>
<organism evidence="1 2">
    <name type="scientific">Ligilactobacillus pabuli</name>
    <dbReference type="NCBI Taxonomy" id="2886039"/>
    <lineage>
        <taxon>Bacteria</taxon>
        <taxon>Bacillati</taxon>
        <taxon>Bacillota</taxon>
        <taxon>Bacilli</taxon>
        <taxon>Lactobacillales</taxon>
        <taxon>Lactobacillaceae</taxon>
        <taxon>Ligilactobacillus</taxon>
    </lineage>
</organism>
<reference evidence="1" key="1">
    <citation type="journal article" date="2022" name="Int. J. Syst. Evol. Microbiol.">
        <title>A novel species of lactic acid bacteria, Ligilactobacillus pabuli sp. nov., isolated from alfalfa silage.</title>
        <authorList>
            <person name="Tohno M."/>
            <person name="Tanizawa Y."/>
            <person name="Sawada H."/>
            <person name="Sakamoto M."/>
            <person name="Ohkuma M."/>
            <person name="Kobayashi H."/>
        </authorList>
    </citation>
    <scope>NUCLEOTIDE SEQUENCE</scope>
    <source>
        <strain evidence="1">AF129</strain>
    </source>
</reference>